<dbReference type="InterPro" id="IPR008930">
    <property type="entry name" value="Terpenoid_cyclase/PrenylTrfase"/>
</dbReference>
<dbReference type="KEGG" id="pnd:Pla175_35120"/>
<evidence type="ECO:0000313" key="2">
    <source>
        <dbReference type="Proteomes" id="UP000317429"/>
    </source>
</evidence>
<organism evidence="1 2">
    <name type="scientific">Pirellulimonas nuda</name>
    <dbReference type="NCBI Taxonomy" id="2528009"/>
    <lineage>
        <taxon>Bacteria</taxon>
        <taxon>Pseudomonadati</taxon>
        <taxon>Planctomycetota</taxon>
        <taxon>Planctomycetia</taxon>
        <taxon>Pirellulales</taxon>
        <taxon>Lacipirellulaceae</taxon>
        <taxon>Pirellulimonas</taxon>
    </lineage>
</organism>
<dbReference type="AlphaFoldDB" id="A0A518DF99"/>
<dbReference type="RefSeq" id="WP_145287953.1">
    <property type="nucleotide sequence ID" value="NZ_CP036291.1"/>
</dbReference>
<dbReference type="OrthoDB" id="5451915at2"/>
<gene>
    <name evidence="1" type="ORF">Pla175_35120</name>
</gene>
<reference evidence="1 2" key="1">
    <citation type="submission" date="2019-02" db="EMBL/GenBank/DDBJ databases">
        <title>Deep-cultivation of Planctomycetes and their phenomic and genomic characterization uncovers novel biology.</title>
        <authorList>
            <person name="Wiegand S."/>
            <person name="Jogler M."/>
            <person name="Boedeker C."/>
            <person name="Pinto D."/>
            <person name="Vollmers J."/>
            <person name="Rivas-Marin E."/>
            <person name="Kohn T."/>
            <person name="Peeters S.H."/>
            <person name="Heuer A."/>
            <person name="Rast P."/>
            <person name="Oberbeckmann S."/>
            <person name="Bunk B."/>
            <person name="Jeske O."/>
            <person name="Meyerdierks A."/>
            <person name="Storesund J.E."/>
            <person name="Kallscheuer N."/>
            <person name="Luecker S."/>
            <person name="Lage O.M."/>
            <person name="Pohl T."/>
            <person name="Merkel B.J."/>
            <person name="Hornburger P."/>
            <person name="Mueller R.-W."/>
            <person name="Bruemmer F."/>
            <person name="Labrenz M."/>
            <person name="Spormann A.M."/>
            <person name="Op den Camp H."/>
            <person name="Overmann J."/>
            <person name="Amann R."/>
            <person name="Jetten M.S.M."/>
            <person name="Mascher T."/>
            <person name="Medema M.H."/>
            <person name="Devos D.P."/>
            <person name="Kaster A.-K."/>
            <person name="Ovreas L."/>
            <person name="Rohde M."/>
            <person name="Galperin M.Y."/>
            <person name="Jogler C."/>
        </authorList>
    </citation>
    <scope>NUCLEOTIDE SEQUENCE [LARGE SCALE GENOMIC DNA]</scope>
    <source>
        <strain evidence="1 2">Pla175</strain>
    </source>
</reference>
<dbReference type="Proteomes" id="UP000317429">
    <property type="component" value="Chromosome"/>
</dbReference>
<proteinExistence type="predicted"/>
<evidence type="ECO:0000313" key="1">
    <source>
        <dbReference type="EMBL" id="QDU90112.1"/>
    </source>
</evidence>
<dbReference type="SUPFAM" id="SSF48239">
    <property type="entry name" value="Terpenoid cyclases/Protein prenyltransferases"/>
    <property type="match status" value="1"/>
</dbReference>
<dbReference type="Gene3D" id="1.50.10.20">
    <property type="match status" value="1"/>
</dbReference>
<dbReference type="EMBL" id="CP036291">
    <property type="protein sequence ID" value="QDU90112.1"/>
    <property type="molecule type" value="Genomic_DNA"/>
</dbReference>
<name>A0A518DF99_9BACT</name>
<sequence>MRVQQQLAASIAKRPLGGYAAEGPVASEPVAWAAVALHRAGHAGPADSACRWLAESQSADGSVGVTRSEPAPAWPTALAIYAWTTVAPGRFADPIARALDWGLSVQGETMPRRDNIGHDPSLLGWSWAAATHAWLEPTSFFVRALDAAGHANHPRAQQGRRLLVDRLLPEGGANYGNTMVLGQTLLPHVQPSGIVMWALPTHDAADPRVGKTLDWLEASLAPDLATASLAFASLGLAAHGRGAAKSRPLLLTAAQSLLANNGSLYRRALVLAALNSTPGEG</sequence>
<keyword evidence="2" id="KW-1185">Reference proteome</keyword>
<protein>
    <recommendedName>
        <fullName evidence="3">Prenyltransferase and squalene oxidase repeat protein</fullName>
    </recommendedName>
</protein>
<accession>A0A518DF99</accession>
<evidence type="ECO:0008006" key="3">
    <source>
        <dbReference type="Google" id="ProtNLM"/>
    </source>
</evidence>